<evidence type="ECO:0000256" key="1">
    <source>
        <dbReference type="SAM" id="MobiDB-lite"/>
    </source>
</evidence>
<gene>
    <name evidence="3" type="ORF">FCV13_06100</name>
    <name evidence="4" type="ORF">FDF67_04580</name>
</gene>
<organism evidence="3">
    <name type="scientific">Clostridium botulinum</name>
    <dbReference type="NCBI Taxonomy" id="1491"/>
    <lineage>
        <taxon>Bacteria</taxon>
        <taxon>Bacillati</taxon>
        <taxon>Bacillota</taxon>
        <taxon>Clostridia</taxon>
        <taxon>Eubacteriales</taxon>
        <taxon>Clostridiaceae</taxon>
        <taxon>Clostridium</taxon>
    </lineage>
</organism>
<evidence type="ECO:0000313" key="4">
    <source>
        <dbReference type="EMBL" id="NFU59489.1"/>
    </source>
</evidence>
<feature type="region of interest" description="Disordered" evidence="1">
    <location>
        <begin position="52"/>
        <end position="72"/>
    </location>
</feature>
<evidence type="ECO:0000256" key="2">
    <source>
        <dbReference type="SAM" id="SignalP"/>
    </source>
</evidence>
<keyword evidence="2" id="KW-0732">Signal</keyword>
<dbReference type="AlphaFoldDB" id="A0A6G4D9H7"/>
<dbReference type="EMBL" id="SWNS01000004">
    <property type="protein sequence ID" value="NFD87596.1"/>
    <property type="molecule type" value="Genomic_DNA"/>
</dbReference>
<proteinExistence type="predicted"/>
<name>A0A6G4D9H7_CLOBO</name>
<sequence>MNKKSKVTVILVLVLSLLFSQVVFAKSRGSGGRGRRSGNVSVRGYYRKDGTYVRPHTRSYPSTHGHKGTSYSDYTYDSSLFISEDEKNELKSREKSLKKEKIVNL</sequence>
<comment type="caution">
    <text evidence="3">The sequence shown here is derived from an EMBL/GenBank/DDBJ whole genome shotgun (WGS) entry which is preliminary data.</text>
</comment>
<evidence type="ECO:0000313" key="3">
    <source>
        <dbReference type="EMBL" id="NFD87596.1"/>
    </source>
</evidence>
<reference evidence="3" key="1">
    <citation type="submission" date="2019-04" db="EMBL/GenBank/DDBJ databases">
        <title>Genome sequencing of Clostridium botulinum Groups I-IV and Clostridium butyricum.</title>
        <authorList>
            <person name="Brunt J."/>
            <person name="Van Vliet A.H.M."/>
            <person name="Stringer S.C."/>
            <person name="Carter A.T."/>
            <person name="Peck M.W."/>
        </authorList>
    </citation>
    <scope>NUCLEOTIDE SEQUENCE</scope>
    <source>
        <strain evidence="4">7221C</strain>
        <strain evidence="3">Colworth BL165</strain>
    </source>
</reference>
<accession>A0A6G4D9H7</accession>
<dbReference type="Proteomes" id="UP000785180">
    <property type="component" value="Unassembled WGS sequence"/>
</dbReference>
<protein>
    <submittedName>
        <fullName evidence="3">Uncharacterized protein</fullName>
    </submittedName>
</protein>
<feature type="chain" id="PRO_5026052827" evidence="2">
    <location>
        <begin position="26"/>
        <end position="105"/>
    </location>
</feature>
<feature type="signal peptide" evidence="2">
    <location>
        <begin position="1"/>
        <end position="25"/>
    </location>
</feature>
<dbReference type="EMBL" id="SXDK01000004">
    <property type="protein sequence ID" value="NFU59489.1"/>
    <property type="molecule type" value="Genomic_DNA"/>
</dbReference>
<dbReference type="RefSeq" id="WP_015978987.1">
    <property type="nucleotide sequence ID" value="NZ_CP063817.1"/>
</dbReference>